<proteinExistence type="predicted"/>
<dbReference type="STRING" id="5364.A0A5C3NHV7"/>
<name>A0A5C3NHV7_9AGAM</name>
<dbReference type="OrthoDB" id="10052260at2759"/>
<accession>A0A5C3NHV7</accession>
<reference evidence="1 2" key="1">
    <citation type="journal article" date="2019" name="Nat. Ecol. Evol.">
        <title>Megaphylogeny resolves global patterns of mushroom evolution.</title>
        <authorList>
            <person name="Varga T."/>
            <person name="Krizsan K."/>
            <person name="Foldi C."/>
            <person name="Dima B."/>
            <person name="Sanchez-Garcia M."/>
            <person name="Sanchez-Ramirez S."/>
            <person name="Szollosi G.J."/>
            <person name="Szarkandi J.G."/>
            <person name="Papp V."/>
            <person name="Albert L."/>
            <person name="Andreopoulos W."/>
            <person name="Angelini C."/>
            <person name="Antonin V."/>
            <person name="Barry K.W."/>
            <person name="Bougher N.L."/>
            <person name="Buchanan P."/>
            <person name="Buyck B."/>
            <person name="Bense V."/>
            <person name="Catcheside P."/>
            <person name="Chovatia M."/>
            <person name="Cooper J."/>
            <person name="Damon W."/>
            <person name="Desjardin D."/>
            <person name="Finy P."/>
            <person name="Geml J."/>
            <person name="Haridas S."/>
            <person name="Hughes K."/>
            <person name="Justo A."/>
            <person name="Karasinski D."/>
            <person name="Kautmanova I."/>
            <person name="Kiss B."/>
            <person name="Kocsube S."/>
            <person name="Kotiranta H."/>
            <person name="LaButti K.M."/>
            <person name="Lechner B.E."/>
            <person name="Liimatainen K."/>
            <person name="Lipzen A."/>
            <person name="Lukacs Z."/>
            <person name="Mihaltcheva S."/>
            <person name="Morgado L.N."/>
            <person name="Niskanen T."/>
            <person name="Noordeloos M.E."/>
            <person name="Ohm R.A."/>
            <person name="Ortiz-Santana B."/>
            <person name="Ovrebo C."/>
            <person name="Racz N."/>
            <person name="Riley R."/>
            <person name="Savchenko A."/>
            <person name="Shiryaev A."/>
            <person name="Soop K."/>
            <person name="Spirin V."/>
            <person name="Szebenyi C."/>
            <person name="Tomsovsky M."/>
            <person name="Tulloss R.E."/>
            <person name="Uehling J."/>
            <person name="Grigoriev I.V."/>
            <person name="Vagvolgyi C."/>
            <person name="Papp T."/>
            <person name="Martin F.M."/>
            <person name="Miettinen O."/>
            <person name="Hibbett D.S."/>
            <person name="Nagy L.G."/>
        </authorList>
    </citation>
    <scope>NUCLEOTIDE SEQUENCE [LARGE SCALE GENOMIC DNA]</scope>
    <source>
        <strain evidence="1 2">OMC1185</strain>
    </source>
</reference>
<dbReference type="SUPFAM" id="SSF49785">
    <property type="entry name" value="Galactose-binding domain-like"/>
    <property type="match status" value="1"/>
</dbReference>
<organism evidence="1 2">
    <name type="scientific">Heliocybe sulcata</name>
    <dbReference type="NCBI Taxonomy" id="5364"/>
    <lineage>
        <taxon>Eukaryota</taxon>
        <taxon>Fungi</taxon>
        <taxon>Dikarya</taxon>
        <taxon>Basidiomycota</taxon>
        <taxon>Agaricomycotina</taxon>
        <taxon>Agaricomycetes</taxon>
        <taxon>Gloeophyllales</taxon>
        <taxon>Gloeophyllaceae</taxon>
        <taxon>Heliocybe</taxon>
    </lineage>
</organism>
<evidence type="ECO:0008006" key="3">
    <source>
        <dbReference type="Google" id="ProtNLM"/>
    </source>
</evidence>
<dbReference type="InterPro" id="IPR008979">
    <property type="entry name" value="Galactose-bd-like_sf"/>
</dbReference>
<dbReference type="Proteomes" id="UP000305948">
    <property type="component" value="Unassembled WGS sequence"/>
</dbReference>
<keyword evidence="2" id="KW-1185">Reference proteome</keyword>
<sequence length="119" mass="13375">MRSNEEGQQGLPQYIQFTFPAPVTPKRLLLIFQGGFVGRKCAIDIIPAQGEGSGSSREWKTLCRVYPDDVNRQQSFELKSDNPSLEGESVEALKIVFEESSDFFGRITLYDLQLQGQTV</sequence>
<evidence type="ECO:0000313" key="2">
    <source>
        <dbReference type="Proteomes" id="UP000305948"/>
    </source>
</evidence>
<gene>
    <name evidence="1" type="ORF">OE88DRAFT_68141</name>
</gene>
<dbReference type="EMBL" id="ML213503">
    <property type="protein sequence ID" value="TFK56880.1"/>
    <property type="molecule type" value="Genomic_DNA"/>
</dbReference>
<evidence type="ECO:0000313" key="1">
    <source>
        <dbReference type="EMBL" id="TFK56880.1"/>
    </source>
</evidence>
<protein>
    <recommendedName>
        <fullName evidence="3">SUN domain-containing protein</fullName>
    </recommendedName>
</protein>
<dbReference type="AlphaFoldDB" id="A0A5C3NHV7"/>